<keyword evidence="3" id="KW-1185">Reference proteome</keyword>
<evidence type="ECO:0000256" key="1">
    <source>
        <dbReference type="SAM" id="Phobius"/>
    </source>
</evidence>
<keyword evidence="1" id="KW-0472">Membrane</keyword>
<feature type="transmembrane region" description="Helical" evidence="1">
    <location>
        <begin position="64"/>
        <end position="90"/>
    </location>
</feature>
<proteinExistence type="predicted"/>
<comment type="caution">
    <text evidence="2">The sequence shown here is derived from an EMBL/GenBank/DDBJ whole genome shotgun (WGS) entry which is preliminary data.</text>
</comment>
<feature type="transmembrane region" description="Helical" evidence="1">
    <location>
        <begin position="111"/>
        <end position="131"/>
    </location>
</feature>
<dbReference type="PATRIC" id="fig|1122241.3.peg.3111"/>
<dbReference type="Proteomes" id="UP000075670">
    <property type="component" value="Unassembled WGS sequence"/>
</dbReference>
<keyword evidence="1" id="KW-0812">Transmembrane</keyword>
<dbReference type="AlphaFoldDB" id="A0A151AT13"/>
<dbReference type="EMBL" id="LTBC01000021">
    <property type="protein sequence ID" value="KYH30779.1"/>
    <property type="molecule type" value="Genomic_DNA"/>
</dbReference>
<sequence>MSANSCLTPTYPCGRVRRLFILSLALSTIAHLVLISFNSLLDLGMRAVLEGEYGHELLPCMIRFHFWVITWYVLALEVFWASGLICLFRLGPKGIKNYLNRCWDFANAKENIFLSVTLTIIISLTIIPAVLPFAPYQFYFAVGVFLVMTVITRYYFCSRNLKQK</sequence>
<protein>
    <submittedName>
        <fullName evidence="2">Uncharacterized protein</fullName>
    </submittedName>
</protein>
<keyword evidence="1" id="KW-1133">Transmembrane helix</keyword>
<accession>A0A151AT13</accession>
<evidence type="ECO:0000313" key="3">
    <source>
        <dbReference type="Proteomes" id="UP000075670"/>
    </source>
</evidence>
<organism evidence="2 3">
    <name type="scientific">Moorella mulderi DSM 14980</name>
    <dbReference type="NCBI Taxonomy" id="1122241"/>
    <lineage>
        <taxon>Bacteria</taxon>
        <taxon>Bacillati</taxon>
        <taxon>Bacillota</taxon>
        <taxon>Clostridia</taxon>
        <taxon>Neomoorellales</taxon>
        <taxon>Neomoorellaceae</taxon>
        <taxon>Neomoorella</taxon>
    </lineage>
</organism>
<name>A0A151AT13_9FIRM</name>
<gene>
    <name evidence="2" type="ORF">MOMUL_29230</name>
</gene>
<evidence type="ECO:0000313" key="2">
    <source>
        <dbReference type="EMBL" id="KYH30779.1"/>
    </source>
</evidence>
<feature type="transmembrane region" description="Helical" evidence="1">
    <location>
        <begin position="20"/>
        <end position="41"/>
    </location>
</feature>
<reference evidence="2 3" key="1">
    <citation type="submission" date="2016-02" db="EMBL/GenBank/DDBJ databases">
        <title>Genome sequence of Moorella mulderi DSM 14980.</title>
        <authorList>
            <person name="Poehlein A."/>
            <person name="Daniel R."/>
        </authorList>
    </citation>
    <scope>NUCLEOTIDE SEQUENCE [LARGE SCALE GENOMIC DNA]</scope>
    <source>
        <strain evidence="2 3">DSM 14980</strain>
    </source>
</reference>
<feature type="transmembrane region" description="Helical" evidence="1">
    <location>
        <begin position="137"/>
        <end position="156"/>
    </location>
</feature>